<evidence type="ECO:0000313" key="12">
    <source>
        <dbReference type="EMBL" id="SKA30466.1"/>
    </source>
</evidence>
<accession>A0A1T4SQN9</accession>
<dbReference type="InterPro" id="IPR003594">
    <property type="entry name" value="HATPase_dom"/>
</dbReference>
<dbReference type="SMART" id="SM00387">
    <property type="entry name" value="HATPase_c"/>
    <property type="match status" value="1"/>
</dbReference>
<sequence length="486" mass="53444">MALVGIFIALPIVLYGQFESADRQMRELVTRAIQDRSKLIGYALTPVLQKADVTTAALLNAELGKYTSDGTVLKLMLQPAAQPGQEQGSTGFYFVASSPAIRPDDVVPELDELAHRGILKKLGEACMWETSDEIRYTQPTGKVELLTSIIPIKAKSGCWVLTSTHTTSEFLNTSIGRPYWETRAVRVAAVIYLVLAVLAVLAAVSIWLSLRRFRDVATEIGLGRIGDYAFSHRNVVPELASVARGFDKLVIDLKRLSQQIRQSAEDNAHSFKTPIAAIQSSLAPVRRAVPQEDQRARRAIEIIDSSLARLLGLVLAAQRFDNNTADLIEAPRVPTNLTQIVGEATLNFREILAANDIRLIRRLDDDVWVEAGKGMLEIVLQNILENATSFSPRGGTIVLTLTQGDRWVELQVDDEGPGIPDEKIDRIFERYFSSRPNTANGDRPPHSGLGLWMVRRNIEALGGQVRATNRIGGGLSIAIVLPRNGD</sequence>
<evidence type="ECO:0000313" key="13">
    <source>
        <dbReference type="Proteomes" id="UP000190092"/>
    </source>
</evidence>
<dbReference type="PANTHER" id="PTHR44936:SF9">
    <property type="entry name" value="SENSOR PROTEIN CREC"/>
    <property type="match status" value="1"/>
</dbReference>
<feature type="transmembrane region" description="Helical" evidence="10">
    <location>
        <begin position="189"/>
        <end position="210"/>
    </location>
</feature>
<dbReference type="Gene3D" id="1.10.287.130">
    <property type="match status" value="1"/>
</dbReference>
<proteinExistence type="predicted"/>
<keyword evidence="5" id="KW-0597">Phosphoprotein</keyword>
<dbReference type="Gene3D" id="3.30.565.10">
    <property type="entry name" value="Histidine kinase-like ATPase, C-terminal domain"/>
    <property type="match status" value="1"/>
</dbReference>
<dbReference type="PRINTS" id="PR00344">
    <property type="entry name" value="BCTRLSENSOR"/>
</dbReference>
<dbReference type="CDD" id="cd00075">
    <property type="entry name" value="HATPase"/>
    <property type="match status" value="1"/>
</dbReference>
<dbReference type="SUPFAM" id="SSF55874">
    <property type="entry name" value="ATPase domain of HSP90 chaperone/DNA topoisomerase II/histidine kinase"/>
    <property type="match status" value="1"/>
</dbReference>
<reference evidence="13" key="1">
    <citation type="submission" date="2017-02" db="EMBL/GenBank/DDBJ databases">
        <authorList>
            <person name="Varghese N."/>
            <person name="Submissions S."/>
        </authorList>
    </citation>
    <scope>NUCLEOTIDE SEQUENCE [LARGE SCALE GENOMIC DNA]</scope>
    <source>
        <strain evidence="13">ATCC 27094</strain>
    </source>
</reference>
<protein>
    <recommendedName>
        <fullName evidence="3">histidine kinase</fullName>
        <ecNumber evidence="3">2.7.13.3</ecNumber>
    </recommendedName>
</protein>
<dbReference type="EC" id="2.7.13.3" evidence="3"/>
<dbReference type="PANTHER" id="PTHR44936">
    <property type="entry name" value="SENSOR PROTEIN CREC"/>
    <property type="match status" value="1"/>
</dbReference>
<dbReference type="AlphaFoldDB" id="A0A1T4SQN9"/>
<dbReference type="InterPro" id="IPR005467">
    <property type="entry name" value="His_kinase_dom"/>
</dbReference>
<dbReference type="GO" id="GO:0000155">
    <property type="term" value="F:phosphorelay sensor kinase activity"/>
    <property type="evidence" value="ECO:0007669"/>
    <property type="project" value="InterPro"/>
</dbReference>
<evidence type="ECO:0000256" key="2">
    <source>
        <dbReference type="ARBA" id="ARBA00004651"/>
    </source>
</evidence>
<dbReference type="Pfam" id="PF02518">
    <property type="entry name" value="HATPase_c"/>
    <property type="match status" value="1"/>
</dbReference>
<comment type="subcellular location">
    <subcellularLocation>
        <location evidence="2">Cell membrane</location>
        <topology evidence="2">Multi-pass membrane protein</topology>
    </subcellularLocation>
</comment>
<dbReference type="CDD" id="cd00082">
    <property type="entry name" value="HisKA"/>
    <property type="match status" value="1"/>
</dbReference>
<keyword evidence="4" id="KW-1003">Cell membrane</keyword>
<evidence type="ECO:0000256" key="3">
    <source>
        <dbReference type="ARBA" id="ARBA00012438"/>
    </source>
</evidence>
<dbReference type="InterPro" id="IPR036890">
    <property type="entry name" value="HATPase_C_sf"/>
</dbReference>
<keyword evidence="10" id="KW-0472">Membrane</keyword>
<evidence type="ECO:0000256" key="8">
    <source>
        <dbReference type="ARBA" id="ARBA00023012"/>
    </source>
</evidence>
<organism evidence="12 13">
    <name type="scientific">Enhydrobacter aerosaccus</name>
    <dbReference type="NCBI Taxonomy" id="225324"/>
    <lineage>
        <taxon>Bacteria</taxon>
        <taxon>Pseudomonadati</taxon>
        <taxon>Pseudomonadota</taxon>
        <taxon>Alphaproteobacteria</taxon>
        <taxon>Hyphomicrobiales</taxon>
        <taxon>Enhydrobacter</taxon>
    </lineage>
</organism>
<comment type="catalytic activity">
    <reaction evidence="1">
        <text>ATP + protein L-histidine = ADP + protein N-phospho-L-histidine.</text>
        <dbReference type="EC" id="2.7.13.3"/>
    </reaction>
</comment>
<evidence type="ECO:0000259" key="11">
    <source>
        <dbReference type="PROSITE" id="PS50109"/>
    </source>
</evidence>
<evidence type="ECO:0000256" key="1">
    <source>
        <dbReference type="ARBA" id="ARBA00000085"/>
    </source>
</evidence>
<dbReference type="GO" id="GO:0005886">
    <property type="term" value="C:plasma membrane"/>
    <property type="evidence" value="ECO:0007669"/>
    <property type="project" value="UniProtKB-SubCell"/>
</dbReference>
<feature type="domain" description="Histidine kinase" evidence="11">
    <location>
        <begin position="266"/>
        <end position="485"/>
    </location>
</feature>
<keyword evidence="7 12" id="KW-0418">Kinase</keyword>
<keyword evidence="10" id="KW-0812">Transmembrane</keyword>
<evidence type="ECO:0000256" key="10">
    <source>
        <dbReference type="SAM" id="Phobius"/>
    </source>
</evidence>
<dbReference type="InterPro" id="IPR036097">
    <property type="entry name" value="HisK_dim/P_sf"/>
</dbReference>
<gene>
    <name evidence="12" type="ORF">SAMN02745126_04971</name>
</gene>
<dbReference type="RefSeq" id="WP_170921119.1">
    <property type="nucleotide sequence ID" value="NZ_FUWJ01000009.1"/>
</dbReference>
<keyword evidence="6" id="KW-0808">Transferase</keyword>
<keyword evidence="9" id="KW-0843">Virulence</keyword>
<dbReference type="PROSITE" id="PS50109">
    <property type="entry name" value="HIS_KIN"/>
    <property type="match status" value="1"/>
</dbReference>
<evidence type="ECO:0000256" key="7">
    <source>
        <dbReference type="ARBA" id="ARBA00022777"/>
    </source>
</evidence>
<name>A0A1T4SQN9_9HYPH</name>
<keyword evidence="13" id="KW-1185">Reference proteome</keyword>
<dbReference type="InterPro" id="IPR004358">
    <property type="entry name" value="Sig_transdc_His_kin-like_C"/>
</dbReference>
<dbReference type="SUPFAM" id="SSF47384">
    <property type="entry name" value="Homodimeric domain of signal transducing histidine kinase"/>
    <property type="match status" value="1"/>
</dbReference>
<evidence type="ECO:0000256" key="9">
    <source>
        <dbReference type="ARBA" id="ARBA00023026"/>
    </source>
</evidence>
<keyword evidence="10" id="KW-1133">Transmembrane helix</keyword>
<dbReference type="InterPro" id="IPR003661">
    <property type="entry name" value="HisK_dim/P_dom"/>
</dbReference>
<keyword evidence="8" id="KW-0902">Two-component regulatory system</keyword>
<evidence type="ECO:0000256" key="6">
    <source>
        <dbReference type="ARBA" id="ARBA00022679"/>
    </source>
</evidence>
<dbReference type="InterPro" id="IPR050980">
    <property type="entry name" value="2C_sensor_his_kinase"/>
</dbReference>
<evidence type="ECO:0000256" key="4">
    <source>
        <dbReference type="ARBA" id="ARBA00022475"/>
    </source>
</evidence>
<evidence type="ECO:0000256" key="5">
    <source>
        <dbReference type="ARBA" id="ARBA00022553"/>
    </source>
</evidence>
<dbReference type="STRING" id="225324.SAMN02745126_04971"/>
<dbReference type="Proteomes" id="UP000190092">
    <property type="component" value="Unassembled WGS sequence"/>
</dbReference>
<dbReference type="EMBL" id="FUWJ01000009">
    <property type="protein sequence ID" value="SKA30466.1"/>
    <property type="molecule type" value="Genomic_DNA"/>
</dbReference>